<dbReference type="OrthoDB" id="2439524at2759"/>
<dbReference type="Proteomes" id="UP000650833">
    <property type="component" value="Unassembled WGS sequence"/>
</dbReference>
<name>A0A8H7UZQ6_9FUNG</name>
<dbReference type="EMBL" id="JAEPRC010000325">
    <property type="protein sequence ID" value="KAG2200122.1"/>
    <property type="molecule type" value="Genomic_DNA"/>
</dbReference>
<dbReference type="InterPro" id="IPR050863">
    <property type="entry name" value="CenT-Element_Derived"/>
</dbReference>
<gene>
    <name evidence="2" type="ORF">INT46_000204</name>
</gene>
<dbReference type="GO" id="GO:0003677">
    <property type="term" value="F:DNA binding"/>
    <property type="evidence" value="ECO:0007669"/>
    <property type="project" value="TreeGrafter"/>
</dbReference>
<comment type="caution">
    <text evidence="2">The sequence shown here is derived from an EMBL/GenBank/DDBJ whole genome shotgun (WGS) entry which is preliminary data.</text>
</comment>
<organism evidence="2 3">
    <name type="scientific">Mucor plumbeus</name>
    <dbReference type="NCBI Taxonomy" id="97098"/>
    <lineage>
        <taxon>Eukaryota</taxon>
        <taxon>Fungi</taxon>
        <taxon>Fungi incertae sedis</taxon>
        <taxon>Mucoromycota</taxon>
        <taxon>Mucoromycotina</taxon>
        <taxon>Mucoromycetes</taxon>
        <taxon>Mucorales</taxon>
        <taxon>Mucorineae</taxon>
        <taxon>Mucoraceae</taxon>
        <taxon>Mucor</taxon>
    </lineage>
</organism>
<evidence type="ECO:0000313" key="2">
    <source>
        <dbReference type="EMBL" id="KAG2200122.1"/>
    </source>
</evidence>
<dbReference type="AlphaFoldDB" id="A0A8H7UZQ6"/>
<feature type="domain" description="DDE-1" evidence="1">
    <location>
        <begin position="13"/>
        <end position="151"/>
    </location>
</feature>
<evidence type="ECO:0000259" key="1">
    <source>
        <dbReference type="Pfam" id="PF03184"/>
    </source>
</evidence>
<dbReference type="InterPro" id="IPR004875">
    <property type="entry name" value="DDE_SF_endonuclease_dom"/>
</dbReference>
<reference evidence="2" key="1">
    <citation type="submission" date="2020-12" db="EMBL/GenBank/DDBJ databases">
        <title>Metabolic potential, ecology and presence of endohyphal bacteria is reflected in genomic diversity of Mucoromycotina.</title>
        <authorList>
            <person name="Muszewska A."/>
            <person name="Okrasinska A."/>
            <person name="Steczkiewicz K."/>
            <person name="Drgas O."/>
            <person name="Orlowska M."/>
            <person name="Perlinska-Lenart U."/>
            <person name="Aleksandrzak-Piekarczyk T."/>
            <person name="Szatraj K."/>
            <person name="Zielenkiewicz U."/>
            <person name="Pilsyk S."/>
            <person name="Malc E."/>
            <person name="Mieczkowski P."/>
            <person name="Kruszewska J.S."/>
            <person name="Biernat P."/>
            <person name="Pawlowska J."/>
        </authorList>
    </citation>
    <scope>NUCLEOTIDE SEQUENCE</scope>
    <source>
        <strain evidence="2">CBS 226.32</strain>
    </source>
</reference>
<proteinExistence type="predicted"/>
<sequence>MHRNPVSGIKANKTRLTVCFFCNADESSKLSSIIIGKSEEPRYFNKKSGSHLGFRCYASQKAWMTTTIFRTIIGRLDHELIKNNQNVVLLLDNAPAHDDKLTFGNVKMFFFFLLSNTTAHYQPLDAGIIADFKNHYRMTQYRHALIKYSTLGRNKERILASGSFEAKQKPFFWIDQLQATN</sequence>
<keyword evidence="3" id="KW-1185">Reference proteome</keyword>
<dbReference type="PANTHER" id="PTHR19303:SF73">
    <property type="entry name" value="PROTEIN PDC2"/>
    <property type="match status" value="1"/>
</dbReference>
<accession>A0A8H7UZQ6</accession>
<protein>
    <recommendedName>
        <fullName evidence="1">DDE-1 domain-containing protein</fullName>
    </recommendedName>
</protein>
<dbReference type="PANTHER" id="PTHR19303">
    <property type="entry name" value="TRANSPOSON"/>
    <property type="match status" value="1"/>
</dbReference>
<dbReference type="GO" id="GO:0005634">
    <property type="term" value="C:nucleus"/>
    <property type="evidence" value="ECO:0007669"/>
    <property type="project" value="TreeGrafter"/>
</dbReference>
<evidence type="ECO:0000313" key="3">
    <source>
        <dbReference type="Proteomes" id="UP000650833"/>
    </source>
</evidence>
<dbReference type="Pfam" id="PF03184">
    <property type="entry name" value="DDE_1"/>
    <property type="match status" value="1"/>
</dbReference>